<evidence type="ECO:0008006" key="3">
    <source>
        <dbReference type="Google" id="ProtNLM"/>
    </source>
</evidence>
<dbReference type="Proteomes" id="UP000265020">
    <property type="component" value="Unassembled WGS sequence"/>
</dbReference>
<organism evidence="1 2">
    <name type="scientific">Cyprinodon variegatus</name>
    <name type="common">Sheepshead minnow</name>
    <dbReference type="NCBI Taxonomy" id="28743"/>
    <lineage>
        <taxon>Eukaryota</taxon>
        <taxon>Metazoa</taxon>
        <taxon>Chordata</taxon>
        <taxon>Craniata</taxon>
        <taxon>Vertebrata</taxon>
        <taxon>Euteleostomi</taxon>
        <taxon>Actinopterygii</taxon>
        <taxon>Neopterygii</taxon>
        <taxon>Teleostei</taxon>
        <taxon>Neoteleostei</taxon>
        <taxon>Acanthomorphata</taxon>
        <taxon>Ovalentaria</taxon>
        <taxon>Atherinomorphae</taxon>
        <taxon>Cyprinodontiformes</taxon>
        <taxon>Cyprinodontidae</taxon>
        <taxon>Cyprinodon</taxon>
    </lineage>
</organism>
<sequence length="152" mass="17650">GKLIVIDFRYNNVNYRLINVHAPNLETQRKRFFENIRKWITHSTILIGDFNVTLTIIDISSNCVFSEDPSRNELFKLIRNNDLIDYGDCLTPEKKQYTRKQTVLGKLKQSRIDLCLMSSSLIPEVSSRLSAAITPSWRWRWDEAPEMGVCGV</sequence>
<dbReference type="Ensembl" id="ENSCVAT00000029800.1">
    <property type="protein sequence ID" value="ENSCVAP00000011046.1"/>
    <property type="gene ID" value="ENSCVAG00000013252.1"/>
</dbReference>
<reference evidence="1" key="1">
    <citation type="submission" date="2025-08" db="UniProtKB">
        <authorList>
            <consortium name="Ensembl"/>
        </authorList>
    </citation>
    <scope>IDENTIFICATION</scope>
</reference>
<dbReference type="OMA" id="INLMGQN"/>
<name>A0A3Q2CYF9_CYPVA</name>
<accession>A0A3Q2CYF9</accession>
<dbReference type="Gene3D" id="3.60.10.10">
    <property type="entry name" value="Endonuclease/exonuclease/phosphatase"/>
    <property type="match status" value="1"/>
</dbReference>
<reference evidence="1" key="2">
    <citation type="submission" date="2025-09" db="UniProtKB">
        <authorList>
            <consortium name="Ensembl"/>
        </authorList>
    </citation>
    <scope>IDENTIFICATION</scope>
</reference>
<evidence type="ECO:0000313" key="1">
    <source>
        <dbReference type="Ensembl" id="ENSCVAP00000011046.1"/>
    </source>
</evidence>
<keyword evidence="2" id="KW-1185">Reference proteome</keyword>
<dbReference type="AlphaFoldDB" id="A0A3Q2CYF9"/>
<dbReference type="GeneTree" id="ENSGT00940000177187"/>
<dbReference type="SUPFAM" id="SSF56219">
    <property type="entry name" value="DNase I-like"/>
    <property type="match status" value="1"/>
</dbReference>
<evidence type="ECO:0000313" key="2">
    <source>
        <dbReference type="Proteomes" id="UP000265020"/>
    </source>
</evidence>
<dbReference type="InterPro" id="IPR036691">
    <property type="entry name" value="Endo/exonu/phosph_ase_sf"/>
</dbReference>
<proteinExistence type="predicted"/>
<protein>
    <recommendedName>
        <fullName evidence="3">Endonuclease/exonuclease/phosphatase domain-containing protein</fullName>
    </recommendedName>
</protein>
<dbReference type="STRING" id="28743.ENSCVAP00000011046"/>